<dbReference type="EMBL" id="JAPMKX010000002">
    <property type="protein sequence ID" value="MCX7537766.1"/>
    <property type="molecule type" value="Genomic_DNA"/>
</dbReference>
<comment type="cofactor">
    <cofactor evidence="1">
        <name>Mg(2+)</name>
        <dbReference type="ChEBI" id="CHEBI:18420"/>
    </cofactor>
</comment>
<dbReference type="InterPro" id="IPR000086">
    <property type="entry name" value="NUDIX_hydrolase_dom"/>
</dbReference>
<evidence type="ECO:0000259" key="3">
    <source>
        <dbReference type="PROSITE" id="PS51462"/>
    </source>
</evidence>
<dbReference type="RefSeq" id="WP_218407413.1">
    <property type="nucleotide sequence ID" value="NZ_JAPMKX010000002.1"/>
</dbReference>
<evidence type="ECO:0000256" key="1">
    <source>
        <dbReference type="ARBA" id="ARBA00001946"/>
    </source>
</evidence>
<evidence type="ECO:0000256" key="2">
    <source>
        <dbReference type="ARBA" id="ARBA00022801"/>
    </source>
</evidence>
<gene>
    <name evidence="4" type="ORF">OS123_04300</name>
</gene>
<comment type="caution">
    <text evidence="4">The sequence shown here is derived from an EMBL/GenBank/DDBJ whole genome shotgun (WGS) entry which is preliminary data.</text>
</comment>
<dbReference type="Pfam" id="PF00293">
    <property type="entry name" value="NUDIX"/>
    <property type="match status" value="1"/>
</dbReference>
<feature type="domain" description="Nudix hydrolase" evidence="3">
    <location>
        <begin position="19"/>
        <end position="156"/>
    </location>
</feature>
<dbReference type="PROSITE" id="PS51462">
    <property type="entry name" value="NUDIX"/>
    <property type="match status" value="1"/>
</dbReference>
<organism evidence="4 5">
    <name type="scientific">Corynebacterium antarcticum</name>
    <dbReference type="NCBI Taxonomy" id="2800405"/>
    <lineage>
        <taxon>Bacteria</taxon>
        <taxon>Bacillati</taxon>
        <taxon>Actinomycetota</taxon>
        <taxon>Actinomycetes</taxon>
        <taxon>Mycobacteriales</taxon>
        <taxon>Corynebacteriaceae</taxon>
        <taxon>Corynebacterium</taxon>
    </lineage>
</organism>
<protein>
    <submittedName>
        <fullName evidence="4">NUDIX domain-containing protein</fullName>
    </submittedName>
</protein>
<dbReference type="Proteomes" id="UP001070238">
    <property type="component" value="Unassembled WGS sequence"/>
</dbReference>
<dbReference type="PROSITE" id="PS00893">
    <property type="entry name" value="NUDIX_BOX"/>
    <property type="match status" value="1"/>
</dbReference>
<dbReference type="AlphaFoldDB" id="A0A9Q4CBM9"/>
<evidence type="ECO:0000313" key="5">
    <source>
        <dbReference type="Proteomes" id="UP001070238"/>
    </source>
</evidence>
<dbReference type="CDD" id="cd18879">
    <property type="entry name" value="NUDIX_Hydrolase"/>
    <property type="match status" value="1"/>
</dbReference>
<reference evidence="4" key="1">
    <citation type="submission" date="2022-11" db="EMBL/GenBank/DDBJ databases">
        <title>Corynebacterium sp. isolated from Penguins.</title>
        <authorList>
            <person name="Sedlar K."/>
            <person name="Svec P."/>
        </authorList>
    </citation>
    <scope>NUCLEOTIDE SEQUENCE</scope>
    <source>
        <strain evidence="4">P5875</strain>
    </source>
</reference>
<evidence type="ECO:0000313" key="4">
    <source>
        <dbReference type="EMBL" id="MCX7537766.1"/>
    </source>
</evidence>
<accession>A0A9Q4CBM9</accession>
<proteinExistence type="predicted"/>
<keyword evidence="2" id="KW-0378">Hydrolase</keyword>
<dbReference type="GO" id="GO:0016787">
    <property type="term" value="F:hydrolase activity"/>
    <property type="evidence" value="ECO:0007669"/>
    <property type="project" value="UniProtKB-KW"/>
</dbReference>
<sequence>MPTPDFILDLRERIGHAPLWLPGVTAVVLRPAADPGQPPEVLLVRRADTGAWTPVTGIAEPGEQPDVTAVREITEETGVEAEVERVLWVRAVGPVTYPNGDVASYMDTALLCRVVGDSGCAHAADDENTDARWFPVDRLPELSERFRQTITAALAGGPTRVGTPPDSSA</sequence>
<name>A0A9Q4CBM9_9CORY</name>
<dbReference type="InterPro" id="IPR020084">
    <property type="entry name" value="NUDIX_hydrolase_CS"/>
</dbReference>
<dbReference type="PANTHER" id="PTHR43046">
    <property type="entry name" value="GDP-MANNOSE MANNOSYL HYDROLASE"/>
    <property type="match status" value="1"/>
</dbReference>
<dbReference type="PANTHER" id="PTHR43046:SF16">
    <property type="entry name" value="ADP-RIBOSE PYROPHOSPHATASE YJHB-RELATED"/>
    <property type="match status" value="1"/>
</dbReference>